<dbReference type="PANTHER" id="PTHR44943">
    <property type="entry name" value="CELLULOSE SYNTHASE OPERON PROTEIN C"/>
    <property type="match status" value="1"/>
</dbReference>
<dbReference type="Gene3D" id="1.25.40.10">
    <property type="entry name" value="Tetratricopeptide repeat domain"/>
    <property type="match status" value="1"/>
</dbReference>
<dbReference type="InterPro" id="IPR051685">
    <property type="entry name" value="Ycf3/AcsC/BcsC/TPR_MFPF"/>
</dbReference>
<dbReference type="STRING" id="236814.IX39_17275"/>
<comment type="caution">
    <text evidence="4">The sequence shown here is derived from an EMBL/GenBank/DDBJ whole genome shotgun (WGS) entry which is preliminary data.</text>
</comment>
<dbReference type="Pfam" id="PF13432">
    <property type="entry name" value="TPR_16"/>
    <property type="match status" value="1"/>
</dbReference>
<keyword evidence="5" id="KW-1185">Reference proteome</keyword>
<evidence type="ECO:0000256" key="3">
    <source>
        <dbReference type="PROSITE-ProRule" id="PRU00339"/>
    </source>
</evidence>
<name>A0A085Z131_9FLAO</name>
<dbReference type="SMART" id="SM00028">
    <property type="entry name" value="TPR"/>
    <property type="match status" value="4"/>
</dbReference>
<dbReference type="Pfam" id="PF14559">
    <property type="entry name" value="TPR_19"/>
    <property type="match status" value="1"/>
</dbReference>
<dbReference type="Proteomes" id="UP000028713">
    <property type="component" value="Unassembled WGS sequence"/>
</dbReference>
<dbReference type="SUPFAM" id="SSF48452">
    <property type="entry name" value="TPR-like"/>
    <property type="match status" value="1"/>
</dbReference>
<keyword evidence="1" id="KW-0677">Repeat</keyword>
<organism evidence="4 5">
    <name type="scientific">Chryseobacterium formosense</name>
    <dbReference type="NCBI Taxonomy" id="236814"/>
    <lineage>
        <taxon>Bacteria</taxon>
        <taxon>Pseudomonadati</taxon>
        <taxon>Bacteroidota</taxon>
        <taxon>Flavobacteriia</taxon>
        <taxon>Flavobacteriales</taxon>
        <taxon>Weeksellaceae</taxon>
        <taxon>Chryseobacterium group</taxon>
        <taxon>Chryseobacterium</taxon>
    </lineage>
</organism>
<feature type="repeat" description="TPR" evidence="3">
    <location>
        <begin position="126"/>
        <end position="159"/>
    </location>
</feature>
<accession>A0A085Z131</accession>
<evidence type="ECO:0000313" key="5">
    <source>
        <dbReference type="Proteomes" id="UP000028713"/>
    </source>
</evidence>
<dbReference type="InterPro" id="IPR019734">
    <property type="entry name" value="TPR_rpt"/>
</dbReference>
<evidence type="ECO:0000313" key="4">
    <source>
        <dbReference type="EMBL" id="KFE98144.1"/>
    </source>
</evidence>
<dbReference type="OrthoDB" id="793001at2"/>
<evidence type="ECO:0000256" key="2">
    <source>
        <dbReference type="ARBA" id="ARBA00022803"/>
    </source>
</evidence>
<sequence>MRKFLLFTIIPILSFSQDRDAAERKVTDGVTLHDEGKFSEALDKYDEALKLDKNNLLALSEKAMTLEASKRYDEAIDICKLAIATHPKEDIKTIYLTYGNSLDQAQKPKDAIKIYDEGIKKYPEYYQLYFNKGITLVKEKQIEKSLELFQKSVTLNPNHAGSLNALAALNRDKRIISILASLRYLSVDNKTSRAQGNLNSVIDLMKLGVSQTDEKNITLTIDPKTVEDAGKNKKGMDNFSTVDMVLSMTAALDFDEKNRNKTQCEKAIDKFESIFAVLKEGQNDNKGFYWEFLAPYFIKMKEQKLTEPFTYIAFLPSQTEDVKKYHQDNAKEIQRFYDWSKNYVWK</sequence>
<dbReference type="AlphaFoldDB" id="A0A085Z131"/>
<dbReference type="RefSeq" id="WP_034678657.1">
    <property type="nucleotide sequence ID" value="NZ_FPAP01000003.1"/>
</dbReference>
<gene>
    <name evidence="4" type="ORF">IX39_17275</name>
</gene>
<reference evidence="4 5" key="1">
    <citation type="submission" date="2014-07" db="EMBL/GenBank/DDBJ databases">
        <title>Genome of Chryseobacterium formosense LMG 24722.</title>
        <authorList>
            <person name="Pipes S.E."/>
            <person name="Stropko S.J."/>
            <person name="Newman J.D."/>
        </authorList>
    </citation>
    <scope>NUCLEOTIDE SEQUENCE [LARGE SCALE GENOMIC DNA]</scope>
    <source>
        <strain evidence="4 5">LMG 24722</strain>
    </source>
</reference>
<protein>
    <submittedName>
        <fullName evidence="4">Uncharacterized protein</fullName>
    </submittedName>
</protein>
<dbReference type="PROSITE" id="PS50005">
    <property type="entry name" value="TPR"/>
    <property type="match status" value="2"/>
</dbReference>
<proteinExistence type="predicted"/>
<keyword evidence="2 3" id="KW-0802">TPR repeat</keyword>
<feature type="repeat" description="TPR" evidence="3">
    <location>
        <begin position="22"/>
        <end position="55"/>
    </location>
</feature>
<dbReference type="PANTHER" id="PTHR44943:SF8">
    <property type="entry name" value="TPR REPEAT-CONTAINING PROTEIN MJ0263"/>
    <property type="match status" value="1"/>
</dbReference>
<dbReference type="InterPro" id="IPR011990">
    <property type="entry name" value="TPR-like_helical_dom_sf"/>
</dbReference>
<dbReference type="EMBL" id="JPRP01000003">
    <property type="protein sequence ID" value="KFE98144.1"/>
    <property type="molecule type" value="Genomic_DNA"/>
</dbReference>
<evidence type="ECO:0000256" key="1">
    <source>
        <dbReference type="ARBA" id="ARBA00022737"/>
    </source>
</evidence>
<dbReference type="eggNOG" id="COG0457">
    <property type="taxonomic scope" value="Bacteria"/>
</dbReference>